<feature type="region of interest" description="Disordered" evidence="1">
    <location>
        <begin position="468"/>
        <end position="561"/>
    </location>
</feature>
<dbReference type="RefSeq" id="WP_311677594.1">
    <property type="nucleotide sequence ID" value="NZ_JAVRER010000058.1"/>
</dbReference>
<evidence type="ECO:0000256" key="1">
    <source>
        <dbReference type="SAM" id="MobiDB-lite"/>
    </source>
</evidence>
<feature type="compositionally biased region" description="Low complexity" evidence="1">
    <location>
        <begin position="11"/>
        <end position="30"/>
    </location>
</feature>
<organism evidence="2 3">
    <name type="scientific">Streptomyces evansiae</name>
    <dbReference type="NCBI Taxonomy" id="3075535"/>
    <lineage>
        <taxon>Bacteria</taxon>
        <taxon>Bacillati</taxon>
        <taxon>Actinomycetota</taxon>
        <taxon>Actinomycetes</taxon>
        <taxon>Kitasatosporales</taxon>
        <taxon>Streptomycetaceae</taxon>
        <taxon>Streptomyces</taxon>
    </lineage>
</organism>
<feature type="compositionally biased region" description="Low complexity" evidence="1">
    <location>
        <begin position="539"/>
        <end position="555"/>
    </location>
</feature>
<gene>
    <name evidence="2" type="ORF">RM574_26090</name>
</gene>
<feature type="region of interest" description="Disordered" evidence="1">
    <location>
        <begin position="1"/>
        <end position="31"/>
    </location>
</feature>
<proteinExistence type="predicted"/>
<dbReference type="Gene3D" id="1.20.140.160">
    <property type="match status" value="1"/>
</dbReference>
<protein>
    <submittedName>
        <fullName evidence="2">Sigma-70 family RNA polymerase sigma factor</fullName>
    </submittedName>
</protein>
<feature type="compositionally biased region" description="Polar residues" evidence="1">
    <location>
        <begin position="490"/>
        <end position="500"/>
    </location>
</feature>
<comment type="caution">
    <text evidence="2">The sequence shown here is derived from an EMBL/GenBank/DDBJ whole genome shotgun (WGS) entry which is preliminary data.</text>
</comment>
<feature type="compositionally biased region" description="Pro residues" evidence="1">
    <location>
        <begin position="510"/>
        <end position="538"/>
    </location>
</feature>
<name>A0ABD5EBZ2_9ACTN</name>
<evidence type="ECO:0000313" key="3">
    <source>
        <dbReference type="Proteomes" id="UP001183607"/>
    </source>
</evidence>
<dbReference type="Proteomes" id="UP001183607">
    <property type="component" value="Unassembled WGS sequence"/>
</dbReference>
<dbReference type="AlphaFoldDB" id="A0ABD5EBZ2"/>
<evidence type="ECO:0000313" key="2">
    <source>
        <dbReference type="EMBL" id="MDT0418956.1"/>
    </source>
</evidence>
<reference evidence="3" key="1">
    <citation type="submission" date="2023-07" db="EMBL/GenBank/DDBJ databases">
        <title>30 novel species of actinomycetes from the DSMZ collection.</title>
        <authorList>
            <person name="Nouioui I."/>
        </authorList>
    </citation>
    <scope>NUCLEOTIDE SEQUENCE [LARGE SCALE GENOMIC DNA]</scope>
    <source>
        <strain evidence="3">DSM 41982</strain>
    </source>
</reference>
<accession>A0ABD5EBZ2</accession>
<dbReference type="EMBL" id="JAVRER010000058">
    <property type="protein sequence ID" value="MDT0418956.1"/>
    <property type="molecule type" value="Genomic_DNA"/>
</dbReference>
<feature type="compositionally biased region" description="Basic and acidic residues" evidence="1">
    <location>
        <begin position="338"/>
        <end position="348"/>
    </location>
</feature>
<sequence>MSSRTEHSTSRHGTGSSGVPGAAPAQPGAGIDERFDRHLDGLFTYCLSVLCAHEAAVGVVREVLELAARKQSRAPQDETDRQAWLYALARWVCLRRLTETRGRSEEGAREESAEGRERRRELARLAWPEAAGTSPEQREALELAVRHELTPPQVASVIGLEASAARELLAAAACEVERTRVALGVAASGGCPVAARYAGDRRIPLGSALRGELVRHVDECPRCRRTAERAGAAEPWPGTAVTPDALPVLTAPRAEILARPTAVPSKRRKGAAQLRLDRKGFPLDARERAARRERLRSRAVTSTVVATVVAAPLLALWTSYGGGLPFLDDGPDGGRAVSARDGEGKDGAGAEPYENAGSAQEAGAPLSATVVDPGGRHRAGASGLAITVRTRGGTSLITLRATGRAPLDWGLATGADWVRLSEHAGRLERGESVTVLAHVVRGRAPGHGWRAEIRVSPVDAVIVLSGGGTRTRAHDKGAGDGGQSAEPPTASRSAGPSHSQEPPTDTGPSEDPPPTGPGPSEPPTSQPPEPPESTPPTSGPTGPEEPTAGEPGAEGEQQRRH</sequence>
<feature type="region of interest" description="Disordered" evidence="1">
    <location>
        <begin position="332"/>
        <end position="363"/>
    </location>
</feature>